<gene>
    <name evidence="1" type="ORF">PYW08_001628</name>
</gene>
<dbReference type="Proteomes" id="UP001231649">
    <property type="component" value="Chromosome 11"/>
</dbReference>
<name>A0ACC2R5G6_9NEOP</name>
<protein>
    <submittedName>
        <fullName evidence="1">Uncharacterized protein</fullName>
    </submittedName>
</protein>
<dbReference type="EMBL" id="CM056787">
    <property type="protein sequence ID" value="KAJ8733330.1"/>
    <property type="molecule type" value="Genomic_DNA"/>
</dbReference>
<organism evidence="1 2">
    <name type="scientific">Mythimna loreyi</name>
    <dbReference type="NCBI Taxonomy" id="667449"/>
    <lineage>
        <taxon>Eukaryota</taxon>
        <taxon>Metazoa</taxon>
        <taxon>Ecdysozoa</taxon>
        <taxon>Arthropoda</taxon>
        <taxon>Hexapoda</taxon>
        <taxon>Insecta</taxon>
        <taxon>Pterygota</taxon>
        <taxon>Neoptera</taxon>
        <taxon>Endopterygota</taxon>
        <taxon>Lepidoptera</taxon>
        <taxon>Glossata</taxon>
        <taxon>Ditrysia</taxon>
        <taxon>Noctuoidea</taxon>
        <taxon>Noctuidae</taxon>
        <taxon>Noctuinae</taxon>
        <taxon>Hadenini</taxon>
        <taxon>Mythimna</taxon>
    </lineage>
</organism>
<reference evidence="1" key="1">
    <citation type="submission" date="2023-03" db="EMBL/GenBank/DDBJ databases">
        <title>Chromosome-level genomes of two armyworms, Mythimna separata and Mythimna loreyi, provide insights into the biosynthesis and reception of sex pheromones.</title>
        <authorList>
            <person name="Zhao H."/>
        </authorList>
    </citation>
    <scope>NUCLEOTIDE SEQUENCE</scope>
    <source>
        <strain evidence="1">BeijingLab</strain>
    </source>
</reference>
<accession>A0ACC2R5G6</accession>
<proteinExistence type="predicted"/>
<evidence type="ECO:0000313" key="1">
    <source>
        <dbReference type="EMBL" id="KAJ8733330.1"/>
    </source>
</evidence>
<keyword evidence="2" id="KW-1185">Reference proteome</keyword>
<evidence type="ECO:0000313" key="2">
    <source>
        <dbReference type="Proteomes" id="UP001231649"/>
    </source>
</evidence>
<comment type="caution">
    <text evidence="1">The sequence shown here is derived from an EMBL/GenBank/DDBJ whole genome shotgun (WGS) entry which is preliminary data.</text>
</comment>
<sequence length="301" mass="34485">MSVSRTPPKGTKASADDVLHIPRDSDTASDRILSDSDSASNFITSRKLKRKQGDLHLVELRELFDEFSKIQSSKFDALTAAMTQLKEETADMKKSVTFMSQKYDEVLESLVKIQKENSFYKVQVGLLEQRIDFLERKAKSTTFELRNVPQSSTETKENITQVITKVCEVIKQPIQRSDIRDIYRLKTKPNVKNISPIIVELTSTNLKENVIQKAKLFNKSNKENKLNSSHLMIDGPPKPIYISESLTPFAKKLYYLARQHAKKHSFSGCWHSYGKIYLKKRDDLPAIRIDNEDDIIKLSQA</sequence>